<sequence length="33" mass="3798">MLASRCFIPMATLPIWVRCTTSFWNSERTCGSM</sequence>
<organism evidence="1">
    <name type="scientific">Picea sitchensis</name>
    <name type="common">Sitka spruce</name>
    <name type="synonym">Pinus sitchensis</name>
    <dbReference type="NCBI Taxonomy" id="3332"/>
    <lineage>
        <taxon>Eukaryota</taxon>
        <taxon>Viridiplantae</taxon>
        <taxon>Streptophyta</taxon>
        <taxon>Embryophyta</taxon>
        <taxon>Tracheophyta</taxon>
        <taxon>Spermatophyta</taxon>
        <taxon>Pinopsida</taxon>
        <taxon>Pinidae</taxon>
        <taxon>Conifers I</taxon>
        <taxon>Pinales</taxon>
        <taxon>Pinaceae</taxon>
        <taxon>Picea</taxon>
    </lineage>
</organism>
<evidence type="ECO:0000313" key="1">
    <source>
        <dbReference type="EMBL" id="ABK25051.1"/>
    </source>
</evidence>
<proteinExistence type="evidence at transcript level"/>
<accession>A9NWP0</accession>
<dbReference type="EMBL" id="EF085755">
    <property type="protein sequence ID" value="ABK25051.1"/>
    <property type="molecule type" value="mRNA"/>
</dbReference>
<name>A9NWP0_PICSI</name>
<reference evidence="1" key="1">
    <citation type="journal article" date="2008" name="BMC Genomics">
        <title>A conifer genomics resource of 200,000 spruce (Picea spp.) ESTs and 6,464 high-quality, sequence-finished full-length cDNAs for Sitka spruce (Picea sitchensis).</title>
        <authorList>
            <person name="Ralph S.G."/>
            <person name="Chun H.J."/>
            <person name="Kolosova N."/>
            <person name="Cooper D."/>
            <person name="Oddy C."/>
            <person name="Ritland C.E."/>
            <person name="Kirkpatrick R."/>
            <person name="Moore R."/>
            <person name="Barber S."/>
            <person name="Holt R.A."/>
            <person name="Jones S.J."/>
            <person name="Marra M.A."/>
            <person name="Douglas C.J."/>
            <person name="Ritland K."/>
            <person name="Bohlmann J."/>
        </authorList>
    </citation>
    <scope>NUCLEOTIDE SEQUENCE</scope>
    <source>
        <tissue evidence="1">Green portion of the leader tissue</tissue>
    </source>
</reference>
<protein>
    <submittedName>
        <fullName evidence="1">Uncharacterized protein</fullName>
    </submittedName>
</protein>
<dbReference type="AlphaFoldDB" id="A9NWP0"/>